<sequence>MKKFDENYIYLKDMYNDSYFPKFLVDKVKQEIVKVVEYLEEEGHTTEDIQKKFDIMTIAINDLQEEFYENDSEIETAARDSIGVTVDYILKYFNIDIDTETAIGERDW</sequence>
<reference evidence="2" key="1">
    <citation type="submission" date="2009-09" db="EMBL/GenBank/DDBJ databases">
        <title>The complete chromosome of Sebaldella termitidis ATCC 33386.</title>
        <authorList>
            <consortium name="US DOE Joint Genome Institute (JGI-PGF)"/>
            <person name="Lucas S."/>
            <person name="Copeland A."/>
            <person name="Lapidus A."/>
            <person name="Glavina del Rio T."/>
            <person name="Dalin E."/>
            <person name="Tice H."/>
            <person name="Bruce D."/>
            <person name="Goodwin L."/>
            <person name="Pitluck S."/>
            <person name="Kyrpides N."/>
            <person name="Mavromatis K."/>
            <person name="Ivanova N."/>
            <person name="Mikhailova N."/>
            <person name="Sims D."/>
            <person name="Meincke L."/>
            <person name="Brettin T."/>
            <person name="Detter J.C."/>
            <person name="Han C."/>
            <person name="Larimer F."/>
            <person name="Land M."/>
            <person name="Hauser L."/>
            <person name="Markowitz V."/>
            <person name="Cheng J.F."/>
            <person name="Hugenholtz P."/>
            <person name="Woyke T."/>
            <person name="Wu D."/>
            <person name="Eisen J.A."/>
        </authorList>
    </citation>
    <scope>NUCLEOTIDE SEQUENCE [LARGE SCALE GENOMIC DNA]</scope>
    <source>
        <strain evidence="2">ATCC 33386 / NCTC 11300</strain>
    </source>
</reference>
<dbReference type="AlphaFoldDB" id="D1AH26"/>
<evidence type="ECO:0000313" key="1">
    <source>
        <dbReference type="EMBL" id="ACZ08060.1"/>
    </source>
</evidence>
<dbReference type="EMBL" id="CP001739">
    <property type="protein sequence ID" value="ACZ08060.1"/>
    <property type="molecule type" value="Genomic_DNA"/>
</dbReference>
<organism evidence="1 2">
    <name type="scientific">Sebaldella termitidis (strain ATCC 33386 / NCTC 11300)</name>
    <dbReference type="NCBI Taxonomy" id="526218"/>
    <lineage>
        <taxon>Bacteria</taxon>
        <taxon>Fusobacteriati</taxon>
        <taxon>Fusobacteriota</taxon>
        <taxon>Fusobacteriia</taxon>
        <taxon>Fusobacteriales</taxon>
        <taxon>Leptotrichiaceae</taxon>
        <taxon>Sebaldella</taxon>
    </lineage>
</organism>
<gene>
    <name evidence="1" type="ordered locus">Sterm_1192</name>
</gene>
<dbReference type="KEGG" id="str:Sterm_1192"/>
<keyword evidence="2" id="KW-1185">Reference proteome</keyword>
<protein>
    <submittedName>
        <fullName evidence="1">Uncharacterized protein</fullName>
    </submittedName>
</protein>
<reference evidence="1 2" key="2">
    <citation type="journal article" date="2010" name="Stand. Genomic Sci.">
        <title>Complete genome sequence of Sebaldella termitidis type strain (NCTC 11300).</title>
        <authorList>
            <person name="Harmon-Smith M."/>
            <person name="Celia L."/>
            <person name="Chertkov O."/>
            <person name="Lapidus A."/>
            <person name="Copeland A."/>
            <person name="Glavina Del Rio T."/>
            <person name="Nolan M."/>
            <person name="Lucas S."/>
            <person name="Tice H."/>
            <person name="Cheng J.F."/>
            <person name="Han C."/>
            <person name="Detter J.C."/>
            <person name="Bruce D."/>
            <person name="Goodwin L."/>
            <person name="Pitluck S."/>
            <person name="Pati A."/>
            <person name="Liolios K."/>
            <person name="Ivanova N."/>
            <person name="Mavromatis K."/>
            <person name="Mikhailova N."/>
            <person name="Chen A."/>
            <person name="Palaniappan K."/>
            <person name="Land M."/>
            <person name="Hauser L."/>
            <person name="Chang Y.J."/>
            <person name="Jeffries C.D."/>
            <person name="Brettin T."/>
            <person name="Goker M."/>
            <person name="Beck B."/>
            <person name="Bristow J."/>
            <person name="Eisen J.A."/>
            <person name="Markowitz V."/>
            <person name="Hugenholtz P."/>
            <person name="Kyrpides N.C."/>
            <person name="Klenk H.P."/>
            <person name="Chen F."/>
        </authorList>
    </citation>
    <scope>NUCLEOTIDE SEQUENCE [LARGE SCALE GENOMIC DNA]</scope>
    <source>
        <strain evidence="2">ATCC 33386 / NCTC 11300</strain>
    </source>
</reference>
<dbReference type="HOGENOM" id="CLU_141672_0_0_0"/>
<dbReference type="STRING" id="526218.Sterm_1192"/>
<dbReference type="eggNOG" id="ENOG5030J8X">
    <property type="taxonomic scope" value="Bacteria"/>
</dbReference>
<dbReference type="Pfam" id="PF18977">
    <property type="entry name" value="DUF5713"/>
    <property type="match status" value="1"/>
</dbReference>
<dbReference type="RefSeq" id="WP_012860656.1">
    <property type="nucleotide sequence ID" value="NC_013517.1"/>
</dbReference>
<evidence type="ECO:0000313" key="2">
    <source>
        <dbReference type="Proteomes" id="UP000000845"/>
    </source>
</evidence>
<accession>D1AH26</accession>
<name>D1AH26_SEBTE</name>
<dbReference type="Proteomes" id="UP000000845">
    <property type="component" value="Chromosome"/>
</dbReference>
<proteinExistence type="predicted"/>
<dbReference type="InterPro" id="IPR043767">
    <property type="entry name" value="DUF5713"/>
</dbReference>